<dbReference type="OrthoDB" id="5801062at2759"/>
<evidence type="ECO:0000256" key="2">
    <source>
        <dbReference type="ARBA" id="ARBA00022763"/>
    </source>
</evidence>
<keyword evidence="7" id="KW-1185">Reference proteome</keyword>
<comment type="subcellular location">
    <subcellularLocation>
        <location evidence="1">Nucleus</location>
    </subcellularLocation>
</comment>
<feature type="compositionally biased region" description="Polar residues" evidence="4">
    <location>
        <begin position="106"/>
        <end position="115"/>
    </location>
</feature>
<organism evidence="6 7">
    <name type="scientific">Ambispora gerdemannii</name>
    <dbReference type="NCBI Taxonomy" id="144530"/>
    <lineage>
        <taxon>Eukaryota</taxon>
        <taxon>Fungi</taxon>
        <taxon>Fungi incertae sedis</taxon>
        <taxon>Mucoromycota</taxon>
        <taxon>Glomeromycotina</taxon>
        <taxon>Glomeromycetes</taxon>
        <taxon>Archaeosporales</taxon>
        <taxon>Ambisporaceae</taxon>
        <taxon>Ambispora</taxon>
    </lineage>
</organism>
<dbReference type="AlphaFoldDB" id="A0A9N9BGH3"/>
<evidence type="ECO:0000256" key="3">
    <source>
        <dbReference type="ARBA" id="ARBA00023242"/>
    </source>
</evidence>
<proteinExistence type="predicted"/>
<feature type="region of interest" description="Disordered" evidence="4">
    <location>
        <begin position="277"/>
        <end position="301"/>
    </location>
</feature>
<evidence type="ECO:0000256" key="1">
    <source>
        <dbReference type="ARBA" id="ARBA00004123"/>
    </source>
</evidence>
<dbReference type="PANTHER" id="PTHR15107:SF0">
    <property type="entry name" value="DNA ENDONUCLEASE ACTIVATOR CTP1 C-TERMINAL DOMAIN-CONTAINING PROTEIN"/>
    <property type="match status" value="1"/>
</dbReference>
<feature type="compositionally biased region" description="Low complexity" evidence="4">
    <location>
        <begin position="369"/>
        <end position="387"/>
    </location>
</feature>
<dbReference type="EMBL" id="CAJVPL010001325">
    <property type="protein sequence ID" value="CAG8564980.1"/>
    <property type="molecule type" value="Genomic_DNA"/>
</dbReference>
<evidence type="ECO:0000313" key="6">
    <source>
        <dbReference type="EMBL" id="CAG8564980.1"/>
    </source>
</evidence>
<dbReference type="GO" id="GO:0003684">
    <property type="term" value="F:damaged DNA binding"/>
    <property type="evidence" value="ECO:0007669"/>
    <property type="project" value="TreeGrafter"/>
</dbReference>
<comment type="caution">
    <text evidence="6">The sequence shown here is derived from an EMBL/GenBank/DDBJ whole genome shotgun (WGS) entry which is preliminary data.</text>
</comment>
<feature type="domain" description="DNA endonuclease activator Ctp1 C-terminal" evidence="5">
    <location>
        <begin position="240"/>
        <end position="330"/>
    </location>
</feature>
<dbReference type="InterPro" id="IPR033316">
    <property type="entry name" value="RBBP8-like"/>
</dbReference>
<dbReference type="GO" id="GO:0010792">
    <property type="term" value="P:DNA double-strand break processing involved in repair via single-strand annealing"/>
    <property type="evidence" value="ECO:0007669"/>
    <property type="project" value="TreeGrafter"/>
</dbReference>
<feature type="region of interest" description="Disordered" evidence="4">
    <location>
        <begin position="20"/>
        <end position="115"/>
    </location>
</feature>
<dbReference type="PANTHER" id="PTHR15107">
    <property type="entry name" value="RETINOBLASTOMA BINDING PROTEIN 8"/>
    <property type="match status" value="1"/>
</dbReference>
<name>A0A9N9BGH3_9GLOM</name>
<gene>
    <name evidence="6" type="ORF">AGERDE_LOCUS7342</name>
</gene>
<reference evidence="6" key="1">
    <citation type="submission" date="2021-06" db="EMBL/GenBank/DDBJ databases">
        <authorList>
            <person name="Kallberg Y."/>
            <person name="Tangrot J."/>
            <person name="Rosling A."/>
        </authorList>
    </citation>
    <scope>NUCLEOTIDE SEQUENCE</scope>
    <source>
        <strain evidence="6">MT106</strain>
    </source>
</reference>
<evidence type="ECO:0000256" key="4">
    <source>
        <dbReference type="SAM" id="MobiDB-lite"/>
    </source>
</evidence>
<dbReference type="GO" id="GO:0005634">
    <property type="term" value="C:nucleus"/>
    <property type="evidence" value="ECO:0007669"/>
    <property type="project" value="UniProtKB-SubCell"/>
</dbReference>
<dbReference type="Proteomes" id="UP000789831">
    <property type="component" value="Unassembled WGS sequence"/>
</dbReference>
<protein>
    <submittedName>
        <fullName evidence="6">12659_t:CDS:1</fullName>
    </submittedName>
</protein>
<feature type="compositionally biased region" description="Polar residues" evidence="4">
    <location>
        <begin position="55"/>
        <end position="76"/>
    </location>
</feature>
<evidence type="ECO:0000313" key="7">
    <source>
        <dbReference type="Proteomes" id="UP000789831"/>
    </source>
</evidence>
<feature type="region of interest" description="Disordered" evidence="4">
    <location>
        <begin position="335"/>
        <end position="387"/>
    </location>
</feature>
<dbReference type="InterPro" id="IPR013882">
    <property type="entry name" value="Ctp1_C"/>
</dbReference>
<feature type="compositionally biased region" description="Polar residues" evidence="4">
    <location>
        <begin position="198"/>
        <end position="210"/>
    </location>
</feature>
<dbReference type="Pfam" id="PF08573">
    <property type="entry name" value="SAE2"/>
    <property type="match status" value="1"/>
</dbReference>
<keyword evidence="3" id="KW-0539">Nucleus</keyword>
<accession>A0A9N9BGH3</accession>
<keyword evidence="2" id="KW-0227">DNA damage</keyword>
<sequence>MEYQVIASFVNNSKSRAFRNSNLDNLDNDVQPPPHRSPNSFDLFSHGSEPENPMMISSTETNHQNLQEQKGASSQEPIVISSDDDDNNHHETDEESGLFSPDPINRTYTNDTTEGYFSFEDTDNDDDLENVLFGSPANRTNETETIERKFNSLLSHNEGSGSISNSNNNFFTQDQNYEVGGRAEGIKPFSDKIEDKNSTTPQTSSKLKTLSNKRKNSSEFQTSRVMANGNAQSGIIPFRYDEVVRNKKERRQLMAVSCPDCSKYFEMTSSTQLPDYVKPVCRHPNKTNDNDNSNNSDTTKNDRIQLLSRHRQRFSRAPTPPGFWTIGFPSLSDEEKRKKELEEYKRRREARKLTEDEWERSRKRRNTYRNRVYGSHISKNYKSSSSK</sequence>
<feature type="region of interest" description="Disordered" evidence="4">
    <location>
        <begin position="188"/>
        <end position="221"/>
    </location>
</feature>
<feature type="compositionally biased region" description="Basic and acidic residues" evidence="4">
    <location>
        <begin position="335"/>
        <end position="355"/>
    </location>
</feature>
<evidence type="ECO:0000259" key="5">
    <source>
        <dbReference type="Pfam" id="PF08573"/>
    </source>
</evidence>